<evidence type="ECO:0000313" key="3">
    <source>
        <dbReference type="Proteomes" id="UP000646877"/>
    </source>
</evidence>
<evidence type="ECO:0000256" key="1">
    <source>
        <dbReference type="SAM" id="Phobius"/>
    </source>
</evidence>
<keyword evidence="1" id="KW-0812">Transmembrane</keyword>
<gene>
    <name evidence="2" type="ORF">F9Y85_16905</name>
</gene>
<accession>A0A8I2KRR6</accession>
<protein>
    <submittedName>
        <fullName evidence="2">Uncharacterized protein</fullName>
    </submittedName>
</protein>
<organism evidence="2 3">
    <name type="scientific">Pseudoalteromonas maricaloris</name>
    <dbReference type="NCBI Taxonomy" id="184924"/>
    <lineage>
        <taxon>Bacteria</taxon>
        <taxon>Pseudomonadati</taxon>
        <taxon>Pseudomonadota</taxon>
        <taxon>Gammaproteobacteria</taxon>
        <taxon>Alteromonadales</taxon>
        <taxon>Pseudoalteromonadaceae</taxon>
        <taxon>Pseudoalteromonas</taxon>
    </lineage>
</organism>
<feature type="transmembrane region" description="Helical" evidence="1">
    <location>
        <begin position="7"/>
        <end position="33"/>
    </location>
</feature>
<evidence type="ECO:0000313" key="2">
    <source>
        <dbReference type="EMBL" id="NLR22957.1"/>
    </source>
</evidence>
<dbReference type="RefSeq" id="WP_017216428.1">
    <property type="nucleotide sequence ID" value="NZ_JBMUMO010000001.1"/>
</dbReference>
<feature type="transmembrane region" description="Helical" evidence="1">
    <location>
        <begin position="96"/>
        <end position="114"/>
    </location>
</feature>
<comment type="caution">
    <text evidence="2">The sequence shown here is derived from an EMBL/GenBank/DDBJ whole genome shotgun (WGS) entry which is preliminary data.</text>
</comment>
<name>A0A8I2KRR6_9GAMM</name>
<dbReference type="EMBL" id="WEIA01000011">
    <property type="protein sequence ID" value="NLR22957.1"/>
    <property type="molecule type" value="Genomic_DNA"/>
</dbReference>
<proteinExistence type="predicted"/>
<feature type="transmembrane region" description="Helical" evidence="1">
    <location>
        <begin position="70"/>
        <end position="90"/>
    </location>
</feature>
<keyword evidence="1" id="KW-0472">Membrane</keyword>
<sequence length="129" mass="14601">MDIRRKIIWVDCIAAISVGLIVLLFHSMIGAIYHIPEQTIIFIALSNLLYGAYSFSLAIQKAKNIKHLQLLVFGNLFWALVCAGVVVQYFNVASLIGIAFIVCEAMFVIMLAYFEWKYRYELVSEDSSA</sequence>
<reference evidence="2" key="1">
    <citation type="submission" date="2019-10" db="EMBL/GenBank/DDBJ databases">
        <authorList>
            <person name="Paulsen S."/>
        </authorList>
    </citation>
    <scope>NUCLEOTIDE SEQUENCE</scope>
    <source>
        <strain evidence="2">LMG 19692</strain>
    </source>
</reference>
<feature type="transmembrane region" description="Helical" evidence="1">
    <location>
        <begin position="39"/>
        <end position="58"/>
    </location>
</feature>
<dbReference type="AlphaFoldDB" id="A0A8I2KRR6"/>
<dbReference type="GeneID" id="67502789"/>
<dbReference type="Proteomes" id="UP000646877">
    <property type="component" value="Unassembled WGS sequence"/>
</dbReference>
<keyword evidence="1" id="KW-1133">Transmembrane helix</keyword>